<gene>
    <name evidence="2" type="ORF">BCR33DRAFT_723260</name>
</gene>
<organism evidence="2 3">
    <name type="scientific">Rhizoclosmatium globosum</name>
    <dbReference type="NCBI Taxonomy" id="329046"/>
    <lineage>
        <taxon>Eukaryota</taxon>
        <taxon>Fungi</taxon>
        <taxon>Fungi incertae sedis</taxon>
        <taxon>Chytridiomycota</taxon>
        <taxon>Chytridiomycota incertae sedis</taxon>
        <taxon>Chytridiomycetes</taxon>
        <taxon>Chytridiales</taxon>
        <taxon>Chytriomycetaceae</taxon>
        <taxon>Rhizoclosmatium</taxon>
    </lineage>
</organism>
<dbReference type="Proteomes" id="UP000193642">
    <property type="component" value="Unassembled WGS sequence"/>
</dbReference>
<accession>A0A1Y2BEM2</accession>
<evidence type="ECO:0000313" key="3">
    <source>
        <dbReference type="Proteomes" id="UP000193642"/>
    </source>
</evidence>
<keyword evidence="1" id="KW-0732">Signal</keyword>
<proteinExistence type="predicted"/>
<evidence type="ECO:0000256" key="1">
    <source>
        <dbReference type="SAM" id="SignalP"/>
    </source>
</evidence>
<dbReference type="EMBL" id="MCGO01000068">
    <property type="protein sequence ID" value="ORY33289.1"/>
    <property type="molecule type" value="Genomic_DNA"/>
</dbReference>
<feature type="signal peptide" evidence="1">
    <location>
        <begin position="1"/>
        <end position="17"/>
    </location>
</feature>
<reference evidence="2 3" key="1">
    <citation type="submission" date="2016-07" db="EMBL/GenBank/DDBJ databases">
        <title>Pervasive Adenine N6-methylation of Active Genes in Fungi.</title>
        <authorList>
            <consortium name="DOE Joint Genome Institute"/>
            <person name="Mondo S.J."/>
            <person name="Dannebaum R.O."/>
            <person name="Kuo R.C."/>
            <person name="Labutti K."/>
            <person name="Haridas S."/>
            <person name="Kuo A."/>
            <person name="Salamov A."/>
            <person name="Ahrendt S.R."/>
            <person name="Lipzen A."/>
            <person name="Sullivan W."/>
            <person name="Andreopoulos W.B."/>
            <person name="Clum A."/>
            <person name="Lindquist E."/>
            <person name="Daum C."/>
            <person name="Ramamoorthy G.K."/>
            <person name="Gryganskyi A."/>
            <person name="Culley D."/>
            <person name="Magnuson J.K."/>
            <person name="James T.Y."/>
            <person name="O'Malley M.A."/>
            <person name="Stajich J.E."/>
            <person name="Spatafora J.W."/>
            <person name="Visel A."/>
            <person name="Grigoriev I.V."/>
        </authorList>
    </citation>
    <scope>NUCLEOTIDE SEQUENCE [LARGE SCALE GENOMIC DNA]</scope>
    <source>
        <strain evidence="2 3">JEL800</strain>
    </source>
</reference>
<feature type="chain" id="PRO_5012530862" evidence="1">
    <location>
        <begin position="18"/>
        <end position="127"/>
    </location>
</feature>
<dbReference type="AlphaFoldDB" id="A0A1Y2BEM2"/>
<protein>
    <submittedName>
        <fullName evidence="2">Uncharacterized protein</fullName>
    </submittedName>
</protein>
<keyword evidence="3" id="KW-1185">Reference proteome</keyword>
<evidence type="ECO:0000313" key="2">
    <source>
        <dbReference type="EMBL" id="ORY33289.1"/>
    </source>
</evidence>
<sequence length="127" mass="13638">MSAILVFALNLAHLGVSAPITFQAVSPLPLGLSGTQCVQELDCYAKFTCWHYKIGDSQRIISGICRPIAMYSEYCGGDSQVDPAANDLPNFAVSTKVETSPVCHMGLKCTAVKGTRYDNTPYVGNCL</sequence>
<comment type="caution">
    <text evidence="2">The sequence shown here is derived from an EMBL/GenBank/DDBJ whole genome shotgun (WGS) entry which is preliminary data.</text>
</comment>
<name>A0A1Y2BEM2_9FUNG</name>